<evidence type="ECO:0000313" key="2">
    <source>
        <dbReference type="Proteomes" id="UP000002532"/>
    </source>
</evidence>
<dbReference type="KEGG" id="cta:CTA_0177"/>
<dbReference type="EMBL" id="CP000051">
    <property type="protein sequence ID" value="AAX50421.1"/>
    <property type="molecule type" value="Genomic_DNA"/>
</dbReference>
<dbReference type="InterPro" id="IPR021882">
    <property type="entry name" value="DUF3491"/>
</dbReference>
<dbReference type="RefSeq" id="WP_011324613.1">
    <property type="nucleotide sequence ID" value="NC_007429.1"/>
</dbReference>
<dbReference type="Pfam" id="PF11996">
    <property type="entry name" value="DUF3491"/>
    <property type="match status" value="1"/>
</dbReference>
<proteinExistence type="predicted"/>
<protein>
    <submittedName>
        <fullName evidence="1">Adherence factor</fullName>
    </submittedName>
</protein>
<name>A0A0H2X0R7_CHLTA</name>
<dbReference type="HOGENOM" id="CLU_165336_0_0_0"/>
<dbReference type="Proteomes" id="UP000002532">
    <property type="component" value="Chromosome"/>
</dbReference>
<sequence>MQYKVYTEIVYLSNKIIWRDAVMDPTSRYYTPPLVEQGKSSTVVAGNTPLTVIALRLLDEDSPARVNQTIAYKDYKINLVGGKGGLTVPNRRWGNL</sequence>
<organism evidence="1 2">
    <name type="scientific">Chlamydia trachomatis serovar A (strain ATCC VR-571B / DSM 19440 / HAR-13)</name>
    <dbReference type="NCBI Taxonomy" id="315277"/>
    <lineage>
        <taxon>Bacteria</taxon>
        <taxon>Pseudomonadati</taxon>
        <taxon>Chlamydiota</taxon>
        <taxon>Chlamydiia</taxon>
        <taxon>Chlamydiales</taxon>
        <taxon>Chlamydiaceae</taxon>
        <taxon>Chlamydia/Chlamydophila group</taxon>
        <taxon>Chlamydia</taxon>
    </lineage>
</organism>
<gene>
    <name evidence="1" type="ordered locus">CTA_0177</name>
</gene>
<evidence type="ECO:0000313" key="1">
    <source>
        <dbReference type="EMBL" id="AAX50421.1"/>
    </source>
</evidence>
<accession>A0A0H2X0R7</accession>
<keyword evidence="2" id="KW-1185">Reference proteome</keyword>
<reference evidence="1 2" key="1">
    <citation type="journal article" date="2005" name="Infect. Immun.">
        <title>Comparative genomic analysis of Chlamydia trachomatis oculotropic and genitotropic strains.</title>
        <authorList>
            <person name="Carlson J.H."/>
            <person name="Porcella S.F."/>
            <person name="McClarty G."/>
            <person name="Caldwell H.D."/>
        </authorList>
    </citation>
    <scope>NUCLEOTIDE SEQUENCE [LARGE SCALE GENOMIC DNA]</scope>
    <source>
        <strain evidence="2">ATCC VR-571B / DSM 19440 / HAR-13</strain>
    </source>
</reference>
<dbReference type="AlphaFoldDB" id="A0A0H2X0R7"/>